<gene>
    <name evidence="3" type="ORF">TrCOL_g7933</name>
</gene>
<evidence type="ECO:0000313" key="3">
    <source>
        <dbReference type="EMBL" id="GMI21946.1"/>
    </source>
</evidence>
<comment type="caution">
    <text evidence="3">The sequence shown here is derived from an EMBL/GenBank/DDBJ whole genome shotgun (WGS) entry which is preliminary data.</text>
</comment>
<feature type="region of interest" description="Disordered" evidence="1">
    <location>
        <begin position="121"/>
        <end position="183"/>
    </location>
</feature>
<protein>
    <recommendedName>
        <fullName evidence="2">Protein ENHANCED DISEASE RESISTANCE 2 C-terminal domain-containing protein</fullName>
    </recommendedName>
</protein>
<dbReference type="OrthoDB" id="9970435at2759"/>
<dbReference type="PANTHER" id="PTHR12136">
    <property type="entry name" value="ENHANCED DISEASE RESISTANCE-RELATED"/>
    <property type="match status" value="1"/>
</dbReference>
<dbReference type="InterPro" id="IPR009769">
    <property type="entry name" value="EDR2_C"/>
</dbReference>
<feature type="region of interest" description="Disordered" evidence="1">
    <location>
        <begin position="338"/>
        <end position="384"/>
    </location>
</feature>
<feature type="domain" description="Protein ENHANCED DISEASE RESISTANCE 2 C-terminal" evidence="2">
    <location>
        <begin position="403"/>
        <end position="606"/>
    </location>
</feature>
<organism evidence="3 4">
    <name type="scientific">Triparma columacea</name>
    <dbReference type="NCBI Taxonomy" id="722753"/>
    <lineage>
        <taxon>Eukaryota</taxon>
        <taxon>Sar</taxon>
        <taxon>Stramenopiles</taxon>
        <taxon>Ochrophyta</taxon>
        <taxon>Bolidophyceae</taxon>
        <taxon>Parmales</taxon>
        <taxon>Triparmaceae</taxon>
        <taxon>Triparma</taxon>
    </lineage>
</organism>
<feature type="compositionally biased region" description="Low complexity" evidence="1">
    <location>
        <begin position="165"/>
        <end position="183"/>
    </location>
</feature>
<dbReference type="PANTHER" id="PTHR12136:SF41">
    <property type="entry name" value="PLECKSTRIN HOMOLOGY (PH) AND LIPID-BINDING START DOMAINS-CONTAINING PROTEIN"/>
    <property type="match status" value="1"/>
</dbReference>
<accession>A0A9W7L2P3</accession>
<name>A0A9W7L2P3_9STRA</name>
<dbReference type="Proteomes" id="UP001165065">
    <property type="component" value="Unassembled WGS sequence"/>
</dbReference>
<dbReference type="EMBL" id="BRYA01000539">
    <property type="protein sequence ID" value="GMI21946.1"/>
    <property type="molecule type" value="Genomic_DNA"/>
</dbReference>
<sequence>MRIKLTPPHHTSTPLGQGLVLYAEDISNGYRRVYHLSTSYVDAMSTIRRNTLGTSTSTVDLPSQRYLIATVFNYSLESSWSGVYARYKVNVRDGELTYTVTKGWGDFRTLAGDEVWRLVEKDNEGGRDSGGGEVKGTPKRNSGGITGRLRTLSSGARSGGGGRSSDGVSSNPPSPSSSSTNYNSWSISSRIKHLNRVLERCCTVDPAGVRRWCEREGRRRSVLERWGDKGEWVKVDKPTGGVVVMGRGENKGRGGVQTVHEEEGGGGGGGGGEMVVNTDAVTGGLKARAMEWARGVDLLTLAFLGVVAAYDSRAAAGFVVCLVWLEVRAMWGEIGTGGKDEEEEEERNENKTRKSSVSSAPVTRRLSNAGVTPGPSPLLPPSVSMTLGSPLPTWPSSPVNCSSSPPSNLFRVRGPNYFKEKVKVPSSTALFPLRGVDLWLTDNAMSEIARHPDMLGGELGDKETLVVNFMMPWGNLVAYFDMSEYKEGESLSWDRFLVGDQAYRDKRLKLLPVVVEGPWICQRAIGPGNAPAVIGKALPVQYHRKVGKYFEVDLVVMSSSVARGILSIVKSHTKSITIDLAFIIEGAKEDELPERVMGAFRLHNLDPNRCPKLPDKVLEGSEDDFH</sequence>
<dbReference type="AlphaFoldDB" id="A0A9W7L2P3"/>
<reference evidence="4" key="1">
    <citation type="journal article" date="2023" name="Commun. Biol.">
        <title>Genome analysis of Parmales, the sister group of diatoms, reveals the evolutionary specialization of diatoms from phago-mixotrophs to photoautotrophs.</title>
        <authorList>
            <person name="Ban H."/>
            <person name="Sato S."/>
            <person name="Yoshikawa S."/>
            <person name="Yamada K."/>
            <person name="Nakamura Y."/>
            <person name="Ichinomiya M."/>
            <person name="Sato N."/>
            <person name="Blanc-Mathieu R."/>
            <person name="Endo H."/>
            <person name="Kuwata A."/>
            <person name="Ogata H."/>
        </authorList>
    </citation>
    <scope>NUCLEOTIDE SEQUENCE [LARGE SCALE GENOMIC DNA]</scope>
</reference>
<dbReference type="Pfam" id="PF07059">
    <property type="entry name" value="EDR2_C"/>
    <property type="match status" value="1"/>
</dbReference>
<evidence type="ECO:0000259" key="2">
    <source>
        <dbReference type="Pfam" id="PF07059"/>
    </source>
</evidence>
<dbReference type="InterPro" id="IPR045096">
    <property type="entry name" value="EDR2-like"/>
</dbReference>
<keyword evidence="4" id="KW-1185">Reference proteome</keyword>
<feature type="compositionally biased region" description="Low complexity" evidence="1">
    <location>
        <begin position="147"/>
        <end position="156"/>
    </location>
</feature>
<evidence type="ECO:0000256" key="1">
    <source>
        <dbReference type="SAM" id="MobiDB-lite"/>
    </source>
</evidence>
<evidence type="ECO:0000313" key="4">
    <source>
        <dbReference type="Proteomes" id="UP001165065"/>
    </source>
</evidence>
<proteinExistence type="predicted"/>
<feature type="region of interest" description="Disordered" evidence="1">
    <location>
        <begin position="246"/>
        <end position="274"/>
    </location>
</feature>